<dbReference type="EMBL" id="WISB01000205">
    <property type="protein sequence ID" value="MQW73478.1"/>
    <property type="molecule type" value="Genomic_DNA"/>
</dbReference>
<proteinExistence type="predicted"/>
<gene>
    <name evidence="1" type="ORF">GHJ91_31610</name>
</gene>
<sequence length="143" mass="16200">MRFRKQVVGVCLMIVCGANISEAGFRDNFSKWSELDNYAKSMYVQGVFDRMTGYSPFDEAAWLAAQRNALTVCALELKLTAQMLHEAVTKHYQDHPVDWGIPPHFVLGTVADRVCLRYINEERSKISLAPWRLGSGSISSHFK</sequence>
<organism evidence="1">
    <name type="scientific">Sinorhizobium medicae</name>
    <dbReference type="NCBI Taxonomy" id="110321"/>
    <lineage>
        <taxon>Bacteria</taxon>
        <taxon>Pseudomonadati</taxon>
        <taxon>Pseudomonadota</taxon>
        <taxon>Alphaproteobacteria</taxon>
        <taxon>Hyphomicrobiales</taxon>
        <taxon>Rhizobiaceae</taxon>
        <taxon>Sinorhizobium/Ensifer group</taxon>
        <taxon>Sinorhizobium</taxon>
    </lineage>
</organism>
<comment type="caution">
    <text evidence="1">The sequence shown here is derived from an EMBL/GenBank/DDBJ whole genome shotgun (WGS) entry which is preliminary data.</text>
</comment>
<protein>
    <submittedName>
        <fullName evidence="1">Uncharacterized protein</fullName>
    </submittedName>
</protein>
<reference evidence="1" key="1">
    <citation type="journal article" date="2013" name="Genome Biol.">
        <title>Comparative genomics of the core and accessory genomes of 48 Sinorhizobium strains comprising five genospecies.</title>
        <authorList>
            <person name="Sugawara M."/>
            <person name="Epstein B."/>
            <person name="Badgley B.D."/>
            <person name="Unno T."/>
            <person name="Xu L."/>
            <person name="Reese J."/>
            <person name="Gyaneshwar P."/>
            <person name="Denny R."/>
            <person name="Mudge J."/>
            <person name="Bharti A.K."/>
            <person name="Farmer A.D."/>
            <person name="May G.D."/>
            <person name="Woodward J.E."/>
            <person name="Medigue C."/>
            <person name="Vallenet D."/>
            <person name="Lajus A."/>
            <person name="Rouy Z."/>
            <person name="Martinez-Vaz B."/>
            <person name="Tiffin P."/>
            <person name="Young N.D."/>
            <person name="Sadowsky M.J."/>
        </authorList>
    </citation>
    <scope>NUCLEOTIDE SEQUENCE</scope>
    <source>
        <strain evidence="1">M1</strain>
    </source>
</reference>
<accession>A0A6G1WUP4</accession>
<name>A0A6G1WUP4_9HYPH</name>
<dbReference type="RefSeq" id="WP_101777986.1">
    <property type="nucleotide sequence ID" value="NZ_CP140886.1"/>
</dbReference>
<dbReference type="AlphaFoldDB" id="A0A6G1WUP4"/>
<evidence type="ECO:0000313" key="1">
    <source>
        <dbReference type="EMBL" id="MQW73478.1"/>
    </source>
</evidence>